<dbReference type="EMBL" id="AJIL01000016">
    <property type="protein sequence ID" value="KNF03666.1"/>
    <property type="molecule type" value="Genomic_DNA"/>
</dbReference>
<comment type="caution">
    <text evidence="1">The sequence shown here is derived from an EMBL/GenBank/DDBJ whole genome shotgun (WGS) entry which is preliminary data.</text>
</comment>
<gene>
    <name evidence="1" type="ORF">PSTG_03186</name>
</gene>
<dbReference type="AlphaFoldDB" id="A0A0L0VWL6"/>
<accession>A0A0L0VWL6</accession>
<organism evidence="1 2">
    <name type="scientific">Puccinia striiformis f. sp. tritici PST-78</name>
    <dbReference type="NCBI Taxonomy" id="1165861"/>
    <lineage>
        <taxon>Eukaryota</taxon>
        <taxon>Fungi</taxon>
        <taxon>Dikarya</taxon>
        <taxon>Basidiomycota</taxon>
        <taxon>Pucciniomycotina</taxon>
        <taxon>Pucciniomycetes</taxon>
        <taxon>Pucciniales</taxon>
        <taxon>Pucciniaceae</taxon>
        <taxon>Puccinia</taxon>
    </lineage>
</organism>
<proteinExistence type="predicted"/>
<name>A0A0L0VWL6_9BASI</name>
<evidence type="ECO:0000313" key="2">
    <source>
        <dbReference type="Proteomes" id="UP000054564"/>
    </source>
</evidence>
<sequence length="135" mass="14885">MTDKPVGRACCRVRHAHRAFPKSHRTCAVRHGIKQQSRHHLGPATSLRLSGLVTLDSTPCPTYMSVGALSQIASCRVGQSRRLKVFEAVRGAWPVHNHGLWHKAWRSPVEKVGGATLAIRLTHLHSRSDAGLSYV</sequence>
<evidence type="ECO:0000313" key="1">
    <source>
        <dbReference type="EMBL" id="KNF03666.1"/>
    </source>
</evidence>
<keyword evidence="2" id="KW-1185">Reference proteome</keyword>
<dbReference type="Proteomes" id="UP000054564">
    <property type="component" value="Unassembled WGS sequence"/>
</dbReference>
<protein>
    <submittedName>
        <fullName evidence="1">Uncharacterized protein</fullName>
    </submittedName>
</protein>
<reference evidence="2" key="1">
    <citation type="submission" date="2014-03" db="EMBL/GenBank/DDBJ databases">
        <title>The Genome Sequence of Puccinia striiformis f. sp. tritici PST-78.</title>
        <authorList>
            <consortium name="The Broad Institute Genome Sequencing Platform"/>
            <person name="Cuomo C."/>
            <person name="Hulbert S."/>
            <person name="Chen X."/>
            <person name="Walker B."/>
            <person name="Young S.K."/>
            <person name="Zeng Q."/>
            <person name="Gargeya S."/>
            <person name="Fitzgerald M."/>
            <person name="Haas B."/>
            <person name="Abouelleil A."/>
            <person name="Alvarado L."/>
            <person name="Arachchi H.M."/>
            <person name="Berlin A.M."/>
            <person name="Chapman S.B."/>
            <person name="Goldberg J."/>
            <person name="Griggs A."/>
            <person name="Gujja S."/>
            <person name="Hansen M."/>
            <person name="Howarth C."/>
            <person name="Imamovic A."/>
            <person name="Larimer J."/>
            <person name="McCowan C."/>
            <person name="Montmayeur A."/>
            <person name="Murphy C."/>
            <person name="Neiman D."/>
            <person name="Pearson M."/>
            <person name="Priest M."/>
            <person name="Roberts A."/>
            <person name="Saif S."/>
            <person name="Shea T."/>
            <person name="Sisk P."/>
            <person name="Sykes S."/>
            <person name="Wortman J."/>
            <person name="Nusbaum C."/>
            <person name="Birren B."/>
        </authorList>
    </citation>
    <scope>NUCLEOTIDE SEQUENCE [LARGE SCALE GENOMIC DNA]</scope>
    <source>
        <strain evidence="2">race PST-78</strain>
    </source>
</reference>